<dbReference type="PANTHER" id="PTHR46732:SF8">
    <property type="entry name" value="ATP-DEPENDENT PROTEASE LA (LON) DOMAIN PROTEIN"/>
    <property type="match status" value="1"/>
</dbReference>
<name>A0A840IHG1_9ACTN</name>
<accession>A0A840IHG1</accession>
<dbReference type="GO" id="GO:0006508">
    <property type="term" value="P:proteolysis"/>
    <property type="evidence" value="ECO:0007669"/>
    <property type="project" value="UniProtKB-KW"/>
</dbReference>
<gene>
    <name evidence="2" type="ORF">BDZ31_003983</name>
</gene>
<dbReference type="PROSITE" id="PS51787">
    <property type="entry name" value="LON_N"/>
    <property type="match status" value="1"/>
</dbReference>
<feature type="domain" description="Lon N-terminal" evidence="1">
    <location>
        <begin position="6"/>
        <end position="186"/>
    </location>
</feature>
<dbReference type="GO" id="GO:0008233">
    <property type="term" value="F:peptidase activity"/>
    <property type="evidence" value="ECO:0007669"/>
    <property type="project" value="UniProtKB-KW"/>
</dbReference>
<dbReference type="SMART" id="SM00464">
    <property type="entry name" value="LON"/>
    <property type="match status" value="1"/>
</dbReference>
<evidence type="ECO:0000313" key="3">
    <source>
        <dbReference type="Proteomes" id="UP000585272"/>
    </source>
</evidence>
<reference evidence="2 3" key="1">
    <citation type="submission" date="2020-08" db="EMBL/GenBank/DDBJ databases">
        <title>Genomic Encyclopedia of Archaeal and Bacterial Type Strains, Phase II (KMG-II): from individual species to whole genera.</title>
        <authorList>
            <person name="Goeker M."/>
        </authorList>
    </citation>
    <scope>NUCLEOTIDE SEQUENCE [LARGE SCALE GENOMIC DNA]</scope>
    <source>
        <strain evidence="2 3">DSM 23288</strain>
    </source>
</reference>
<keyword evidence="2" id="KW-0378">Hydrolase</keyword>
<dbReference type="EMBL" id="JACHNU010000007">
    <property type="protein sequence ID" value="MBB4664372.1"/>
    <property type="molecule type" value="Genomic_DNA"/>
</dbReference>
<dbReference type="InterPro" id="IPR046336">
    <property type="entry name" value="Lon_prtase_N_sf"/>
</dbReference>
<dbReference type="InterPro" id="IPR015947">
    <property type="entry name" value="PUA-like_sf"/>
</dbReference>
<dbReference type="Gene3D" id="2.30.130.40">
    <property type="entry name" value="LON domain-like"/>
    <property type="match status" value="1"/>
</dbReference>
<dbReference type="Proteomes" id="UP000585272">
    <property type="component" value="Unassembled WGS sequence"/>
</dbReference>
<dbReference type="AlphaFoldDB" id="A0A840IHG1"/>
<proteinExistence type="predicted"/>
<evidence type="ECO:0000259" key="1">
    <source>
        <dbReference type="PROSITE" id="PS51787"/>
    </source>
</evidence>
<keyword evidence="3" id="KW-1185">Reference proteome</keyword>
<organism evidence="2 3">
    <name type="scientific">Conexibacter arvalis</name>
    <dbReference type="NCBI Taxonomy" id="912552"/>
    <lineage>
        <taxon>Bacteria</taxon>
        <taxon>Bacillati</taxon>
        <taxon>Actinomycetota</taxon>
        <taxon>Thermoleophilia</taxon>
        <taxon>Solirubrobacterales</taxon>
        <taxon>Conexibacteraceae</taxon>
        <taxon>Conexibacter</taxon>
    </lineage>
</organism>
<dbReference type="PANTHER" id="PTHR46732">
    <property type="entry name" value="ATP-DEPENDENT PROTEASE LA (LON) DOMAIN PROTEIN"/>
    <property type="match status" value="1"/>
</dbReference>
<dbReference type="Pfam" id="PF02190">
    <property type="entry name" value="LON_substr_bdg"/>
    <property type="match status" value="1"/>
</dbReference>
<dbReference type="RefSeq" id="WP_183344390.1">
    <property type="nucleotide sequence ID" value="NZ_JACHNU010000007.1"/>
</dbReference>
<dbReference type="InterPro" id="IPR003111">
    <property type="entry name" value="Lon_prtase_N"/>
</dbReference>
<dbReference type="SUPFAM" id="SSF88697">
    <property type="entry name" value="PUA domain-like"/>
    <property type="match status" value="1"/>
</dbReference>
<protein>
    <submittedName>
        <fullName evidence="2">Lon protease-like protein</fullName>
    </submittedName>
</protein>
<evidence type="ECO:0000313" key="2">
    <source>
        <dbReference type="EMBL" id="MBB4664372.1"/>
    </source>
</evidence>
<comment type="caution">
    <text evidence="2">The sequence shown here is derived from an EMBL/GenBank/DDBJ whole genome shotgun (WGS) entry which is preliminary data.</text>
</comment>
<sequence length="208" mass="23411">MPTRLVREFPLFPLGIVALPGEIVPLHIFEERYKAMIERCLRSGGEFGIVWLSDDGLRPVGCACEVTEVLERMEDGRLNLLARGTRPFRIVEREERLPWPAGTVEFLEDRDEAADAQALETARETYALLVEQATERRPDAGELGEMGAYAMAATVDFGHDAKQGLLDLRSENARLRLVTRLFRAASKRLELVSRAQARARSNGKVRFT</sequence>
<keyword evidence="2" id="KW-0645">Protease</keyword>